<dbReference type="AlphaFoldDB" id="A0A6M0K6L6"/>
<dbReference type="RefSeq" id="WP_164456224.1">
    <property type="nucleotide sequence ID" value="NZ_JAAIJQ010000129.1"/>
</dbReference>
<evidence type="ECO:0000313" key="2">
    <source>
        <dbReference type="Proteomes" id="UP000483379"/>
    </source>
</evidence>
<comment type="caution">
    <text evidence="1">The sequence shown here is derived from an EMBL/GenBank/DDBJ whole genome shotgun (WGS) entry which is preliminary data.</text>
</comment>
<sequence length="124" mass="14169">MRIFKNAWFERFARKQKIRDGMLREAVLRAEQGLIDADLGGGVIKQRLARPGQGRSGGYRTLIFYRQAHRAFFVYGFAKSQQANISDEEETAFKKAARHVLEMTDEQLSALIQNGQFSEVEQDG</sequence>
<dbReference type="Pfam" id="PF06296">
    <property type="entry name" value="RelE"/>
    <property type="match status" value="1"/>
</dbReference>
<dbReference type="Proteomes" id="UP000483379">
    <property type="component" value="Unassembled WGS sequence"/>
</dbReference>
<protein>
    <submittedName>
        <fullName evidence="1">Type II toxin-antitoxin system RelE/ParE family toxin</fullName>
    </submittedName>
</protein>
<proteinExistence type="predicted"/>
<dbReference type="PIRSF" id="PIRSF018634">
    <property type="entry name" value="UCP018634"/>
    <property type="match status" value="1"/>
</dbReference>
<keyword evidence="2" id="KW-1185">Reference proteome</keyword>
<dbReference type="EMBL" id="JAAIJQ010000129">
    <property type="protein sequence ID" value="NEV64961.1"/>
    <property type="molecule type" value="Genomic_DNA"/>
</dbReference>
<gene>
    <name evidence="1" type="ORF">G3446_24390</name>
</gene>
<accession>A0A6M0K6L6</accession>
<name>A0A6M0K6L6_9GAMM</name>
<evidence type="ECO:0000313" key="1">
    <source>
        <dbReference type="EMBL" id="NEV64961.1"/>
    </source>
</evidence>
<dbReference type="InterPro" id="IPR009387">
    <property type="entry name" value="HigB-2"/>
</dbReference>
<organism evidence="1 2">
    <name type="scientific">Thiorhodococcus minor</name>
    <dbReference type="NCBI Taxonomy" id="57489"/>
    <lineage>
        <taxon>Bacteria</taxon>
        <taxon>Pseudomonadati</taxon>
        <taxon>Pseudomonadota</taxon>
        <taxon>Gammaproteobacteria</taxon>
        <taxon>Chromatiales</taxon>
        <taxon>Chromatiaceae</taxon>
        <taxon>Thiorhodococcus</taxon>
    </lineage>
</organism>
<reference evidence="1 2" key="1">
    <citation type="submission" date="2020-02" db="EMBL/GenBank/DDBJ databases">
        <title>Genome sequences of Thiorhodococcus mannitoliphagus and Thiorhodococcus minor, purple sulfur photosynthetic bacteria in the gammaproteobacterial family, Chromatiaceae.</title>
        <authorList>
            <person name="Aviles F.A."/>
            <person name="Meyer T.E."/>
            <person name="Kyndt J.A."/>
        </authorList>
    </citation>
    <scope>NUCLEOTIDE SEQUENCE [LARGE SCALE GENOMIC DNA]</scope>
    <source>
        <strain evidence="1 2">DSM 11518</strain>
    </source>
</reference>